<dbReference type="InterPro" id="IPR001986">
    <property type="entry name" value="Enolpyruvate_Tfrase_dom"/>
</dbReference>
<dbReference type="Proteomes" id="UP000178323">
    <property type="component" value="Unassembled WGS sequence"/>
</dbReference>
<reference evidence="14 15" key="1">
    <citation type="journal article" date="2016" name="Nat. Commun.">
        <title>Thousands of microbial genomes shed light on interconnected biogeochemical processes in an aquifer system.</title>
        <authorList>
            <person name="Anantharaman K."/>
            <person name="Brown C.T."/>
            <person name="Hug L.A."/>
            <person name="Sharon I."/>
            <person name="Castelle C.J."/>
            <person name="Probst A.J."/>
            <person name="Thomas B.C."/>
            <person name="Singh A."/>
            <person name="Wilkins M.J."/>
            <person name="Karaoz U."/>
            <person name="Brodie E.L."/>
            <person name="Williams K.H."/>
            <person name="Hubbard S.S."/>
            <person name="Banfield J.F."/>
        </authorList>
    </citation>
    <scope>NUCLEOTIDE SEQUENCE [LARGE SCALE GENOMIC DNA]</scope>
</reference>
<dbReference type="HAMAP" id="MF_00111">
    <property type="entry name" value="MurA"/>
    <property type="match status" value="1"/>
</dbReference>
<keyword evidence="12" id="KW-0670">Pyruvate</keyword>
<proteinExistence type="inferred from homology"/>
<gene>
    <name evidence="12" type="primary">murA</name>
    <name evidence="14" type="ORF">A2Y83_01435</name>
</gene>
<dbReference type="EC" id="2.5.1.7" evidence="12"/>
<dbReference type="UniPathway" id="UPA00219"/>
<feature type="binding site" evidence="12">
    <location>
        <position position="305"/>
    </location>
    <ligand>
        <name>UDP-N-acetyl-alpha-D-glucosamine</name>
        <dbReference type="ChEBI" id="CHEBI:57705"/>
    </ligand>
</feature>
<evidence type="ECO:0000256" key="1">
    <source>
        <dbReference type="ARBA" id="ARBA00004496"/>
    </source>
</evidence>
<accession>A0A1F5S688</accession>
<dbReference type="NCBIfam" id="NF006873">
    <property type="entry name" value="PRK09369.1"/>
    <property type="match status" value="1"/>
</dbReference>
<evidence type="ECO:0000256" key="9">
    <source>
        <dbReference type="ARBA" id="ARBA00023316"/>
    </source>
</evidence>
<dbReference type="InterPro" id="IPR036968">
    <property type="entry name" value="Enolpyruvate_Tfrase_sf"/>
</dbReference>
<dbReference type="STRING" id="1797985.A2Y83_01435"/>
<evidence type="ECO:0000256" key="6">
    <source>
        <dbReference type="ARBA" id="ARBA00022960"/>
    </source>
</evidence>
<dbReference type="GO" id="GO:0009252">
    <property type="term" value="P:peptidoglycan biosynthetic process"/>
    <property type="evidence" value="ECO:0007669"/>
    <property type="project" value="UniProtKB-UniRule"/>
</dbReference>
<dbReference type="Pfam" id="PF00275">
    <property type="entry name" value="EPSP_synthase"/>
    <property type="match status" value="1"/>
</dbReference>
<dbReference type="SUPFAM" id="SSF55205">
    <property type="entry name" value="EPT/RTPC-like"/>
    <property type="match status" value="1"/>
</dbReference>
<dbReference type="Gene3D" id="3.65.10.10">
    <property type="entry name" value="Enolpyruvate transferase domain"/>
    <property type="match status" value="2"/>
</dbReference>
<evidence type="ECO:0000256" key="3">
    <source>
        <dbReference type="ARBA" id="ARBA00022490"/>
    </source>
</evidence>
<comment type="pathway">
    <text evidence="2 12">Cell wall biogenesis; peptidoglycan biosynthesis.</text>
</comment>
<feature type="domain" description="Enolpyruvate transferase" evidence="13">
    <location>
        <begin position="7"/>
        <end position="407"/>
    </location>
</feature>
<evidence type="ECO:0000256" key="12">
    <source>
        <dbReference type="HAMAP-Rule" id="MF_00111"/>
    </source>
</evidence>
<keyword evidence="8 12" id="KW-0131">Cell cycle</keyword>
<name>A0A1F5S688_9BACT</name>
<keyword evidence="7 12" id="KW-0573">Peptidoglycan synthesis</keyword>
<evidence type="ECO:0000256" key="2">
    <source>
        <dbReference type="ARBA" id="ARBA00004752"/>
    </source>
</evidence>
<dbReference type="GO" id="GO:0008360">
    <property type="term" value="P:regulation of cell shape"/>
    <property type="evidence" value="ECO:0007669"/>
    <property type="project" value="UniProtKB-KW"/>
</dbReference>
<keyword evidence="4 12" id="KW-0132">Cell division</keyword>
<keyword evidence="3 12" id="KW-0963">Cytoplasm</keyword>
<protein>
    <recommendedName>
        <fullName evidence="12">UDP-N-acetylglucosamine 1-carboxyvinyltransferase</fullName>
        <ecNumber evidence="12">2.5.1.7</ecNumber>
    </recommendedName>
    <alternativeName>
        <fullName evidence="12">Enoylpyruvate transferase</fullName>
    </alternativeName>
    <alternativeName>
        <fullName evidence="12">UDP-N-acetylglucosamine enolpyruvyl transferase</fullName>
        <shortName evidence="12">EPT</shortName>
    </alternativeName>
</protein>
<dbReference type="InterPro" id="IPR050068">
    <property type="entry name" value="MurA_subfamily"/>
</dbReference>
<comment type="function">
    <text evidence="12">Cell wall formation. Adds enolpyruvyl to UDP-N-acetylglucosamine.</text>
</comment>
<comment type="caution">
    <text evidence="14">The sequence shown here is derived from an EMBL/GenBank/DDBJ whole genome shotgun (WGS) entry which is preliminary data.</text>
</comment>
<dbReference type="GO" id="GO:0071555">
    <property type="term" value="P:cell wall organization"/>
    <property type="evidence" value="ECO:0007669"/>
    <property type="project" value="UniProtKB-KW"/>
</dbReference>
<dbReference type="AlphaFoldDB" id="A0A1F5S688"/>
<dbReference type="GO" id="GO:0019277">
    <property type="term" value="P:UDP-N-acetylgalactosamine biosynthetic process"/>
    <property type="evidence" value="ECO:0007669"/>
    <property type="project" value="InterPro"/>
</dbReference>
<dbReference type="CDD" id="cd01555">
    <property type="entry name" value="UdpNAET"/>
    <property type="match status" value="1"/>
</dbReference>
<dbReference type="GO" id="GO:0005737">
    <property type="term" value="C:cytoplasm"/>
    <property type="evidence" value="ECO:0007669"/>
    <property type="project" value="UniProtKB-SubCell"/>
</dbReference>
<feature type="binding site" evidence="12">
    <location>
        <begin position="22"/>
        <end position="23"/>
    </location>
    <ligand>
        <name>phosphoenolpyruvate</name>
        <dbReference type="ChEBI" id="CHEBI:58702"/>
    </ligand>
</feature>
<feature type="binding site" evidence="12">
    <location>
        <position position="327"/>
    </location>
    <ligand>
        <name>UDP-N-acetyl-alpha-D-glucosamine</name>
        <dbReference type="ChEBI" id="CHEBI:57705"/>
    </ligand>
</feature>
<dbReference type="NCBIfam" id="TIGR01072">
    <property type="entry name" value="murA"/>
    <property type="match status" value="1"/>
</dbReference>
<keyword evidence="5 12" id="KW-0808">Transferase</keyword>
<comment type="catalytic activity">
    <reaction evidence="11 12">
        <text>phosphoenolpyruvate + UDP-N-acetyl-alpha-D-glucosamine = UDP-N-acetyl-3-O-(1-carboxyvinyl)-alpha-D-glucosamine + phosphate</text>
        <dbReference type="Rhea" id="RHEA:18681"/>
        <dbReference type="ChEBI" id="CHEBI:43474"/>
        <dbReference type="ChEBI" id="CHEBI:57705"/>
        <dbReference type="ChEBI" id="CHEBI:58702"/>
        <dbReference type="ChEBI" id="CHEBI:68483"/>
        <dbReference type="EC" id="2.5.1.7"/>
    </reaction>
</comment>
<dbReference type="GO" id="GO:0051301">
    <property type="term" value="P:cell division"/>
    <property type="evidence" value="ECO:0007669"/>
    <property type="project" value="UniProtKB-KW"/>
</dbReference>
<evidence type="ECO:0000313" key="15">
    <source>
        <dbReference type="Proteomes" id="UP000178323"/>
    </source>
</evidence>
<dbReference type="GO" id="GO:0008760">
    <property type="term" value="F:UDP-N-acetylglucosamine 1-carboxyvinyltransferase activity"/>
    <property type="evidence" value="ECO:0007669"/>
    <property type="project" value="UniProtKB-UniRule"/>
</dbReference>
<comment type="caution">
    <text evidence="12">Lacks conserved residue(s) required for the propagation of feature annotation.</text>
</comment>
<evidence type="ECO:0000256" key="4">
    <source>
        <dbReference type="ARBA" id="ARBA00022618"/>
    </source>
</evidence>
<evidence type="ECO:0000256" key="10">
    <source>
        <dbReference type="ARBA" id="ARBA00038367"/>
    </source>
</evidence>
<organism evidence="14 15">
    <name type="scientific">Candidatus Falkowbacteria bacterium RBG_13_39_14</name>
    <dbReference type="NCBI Taxonomy" id="1797985"/>
    <lineage>
        <taxon>Bacteria</taxon>
        <taxon>Candidatus Falkowiibacteriota</taxon>
    </lineage>
</organism>
<feature type="active site" description="Proton donor" evidence="12">
    <location>
        <position position="116"/>
    </location>
</feature>
<evidence type="ECO:0000259" key="13">
    <source>
        <dbReference type="Pfam" id="PF00275"/>
    </source>
</evidence>
<evidence type="ECO:0000313" key="14">
    <source>
        <dbReference type="EMBL" id="OGF22204.1"/>
    </source>
</evidence>
<feature type="binding site" evidence="12">
    <location>
        <position position="92"/>
    </location>
    <ligand>
        <name>UDP-N-acetyl-alpha-D-glucosamine</name>
        <dbReference type="ChEBI" id="CHEBI:57705"/>
    </ligand>
</feature>
<keyword evidence="6 12" id="KW-0133">Cell shape</keyword>
<comment type="similarity">
    <text evidence="10 12">Belongs to the EPSP synthase family. MurA subfamily.</text>
</comment>
<sequence length="418" mass="45633">MSKFIINGPSNLSGEIKVNGAKNNALKVLAASLLSKNEITINNIPQIEDVNRMRELLEDLGACVKKREDNLLITSENINKTEIDELLARKLRTSILLVGPLLARFGQAKFPHPGGCVIGKRPIDIFLKGFESLGADIKETKNHYAITAKGGLKGAKIVFPHVSVTATESLMMTATLAKGITTLCNAAMEPEIPAIADYLNRQGAKIIGAGTPCITIEGVEKIGAGSYNVIPDRIEAGTFAIMGVLTNSEIKIADCEPEHLEVLFEKLRQMGAQLEIGDTYVKTKKHNGLHAVDIRTHEYPGFPTDLQAPFTLLLTQAQGMSLVHETVFEGRLFYTDVLNTMGANIIMCDPHRIVLHGPTKLYGKKLISPDLRAGITMALAGLIAEGETVIDNIYQIERGYEKIDERLRSLGAKIERVE</sequence>
<comment type="subcellular location">
    <subcellularLocation>
        <location evidence="1 12">Cytoplasm</location>
    </subcellularLocation>
</comment>
<dbReference type="PANTHER" id="PTHR43783:SF1">
    <property type="entry name" value="UDP-N-ACETYLGLUCOSAMINE 1-CARBOXYVINYLTRANSFERASE"/>
    <property type="match status" value="1"/>
</dbReference>
<evidence type="ECO:0000256" key="8">
    <source>
        <dbReference type="ARBA" id="ARBA00023306"/>
    </source>
</evidence>
<dbReference type="PANTHER" id="PTHR43783">
    <property type="entry name" value="UDP-N-ACETYLGLUCOSAMINE 1-CARBOXYVINYLTRANSFERASE"/>
    <property type="match status" value="1"/>
</dbReference>
<evidence type="ECO:0000256" key="11">
    <source>
        <dbReference type="ARBA" id="ARBA00047527"/>
    </source>
</evidence>
<evidence type="ECO:0000256" key="5">
    <source>
        <dbReference type="ARBA" id="ARBA00022679"/>
    </source>
</evidence>
<feature type="modified residue" description="2-(S-cysteinyl)pyruvic acid O-phosphothioketal" evidence="12">
    <location>
        <position position="116"/>
    </location>
</feature>
<dbReference type="InterPro" id="IPR013792">
    <property type="entry name" value="RNA3'P_cycl/enolpyr_Trfase_a/b"/>
</dbReference>
<dbReference type="InterPro" id="IPR005750">
    <property type="entry name" value="UDP_GlcNAc_COvinyl_MurA"/>
</dbReference>
<evidence type="ECO:0000256" key="7">
    <source>
        <dbReference type="ARBA" id="ARBA00022984"/>
    </source>
</evidence>
<keyword evidence="9 12" id="KW-0961">Cell wall biogenesis/degradation</keyword>
<dbReference type="EMBL" id="MFFS01000036">
    <property type="protein sequence ID" value="OGF22204.1"/>
    <property type="molecule type" value="Genomic_DNA"/>
</dbReference>